<reference evidence="2 10" key="3">
    <citation type="submission" date="2020-02" db="EMBL/GenBank/DDBJ databases">
        <authorList>
            <person name="Ashton P.M."/>
            <person name="Dallman T."/>
            <person name="Nair S."/>
            <person name="De Pinna E."/>
            <person name="Peters T."/>
            <person name="Grant K."/>
        </authorList>
    </citation>
    <scope>NUCLEOTIDE SEQUENCE [LARGE SCALE GENOMIC DNA]</scope>
    <source>
        <strain evidence="2 10">188143</strain>
    </source>
</reference>
<evidence type="ECO:0000313" key="11">
    <source>
        <dbReference type="Proteomes" id="UP000555763"/>
    </source>
</evidence>
<dbReference type="EMBL" id="AATLZG010000006">
    <property type="protein sequence ID" value="EFM8153732.1"/>
    <property type="molecule type" value="Genomic_DNA"/>
</dbReference>
<evidence type="ECO:0000313" key="2">
    <source>
        <dbReference type="EMBL" id="EFG2162557.1"/>
    </source>
</evidence>
<dbReference type="Proteomes" id="UP000555763">
    <property type="component" value="Unassembled WGS sequence"/>
</dbReference>
<dbReference type="EMBL" id="MRVZ01000014">
    <property type="protein sequence ID" value="PAU25339.1"/>
    <property type="molecule type" value="Genomic_DNA"/>
</dbReference>
<dbReference type="EMBL" id="JAETYZ010000009">
    <property type="protein sequence ID" value="MBL6234421.1"/>
    <property type="molecule type" value="Genomic_DNA"/>
</dbReference>
<protein>
    <submittedName>
        <fullName evidence="3">Uncharacterized protein</fullName>
    </submittedName>
</protein>
<dbReference type="RefSeq" id="WP_000212744.1">
    <property type="nucleotide sequence ID" value="NZ_BDLJ01000094.1"/>
</dbReference>
<dbReference type="Proteomes" id="UP000534332">
    <property type="component" value="Unassembled WGS sequence"/>
</dbReference>
<evidence type="ECO:0000313" key="9">
    <source>
        <dbReference type="Proteomes" id="UP000524010"/>
    </source>
</evidence>
<evidence type="ECO:0000313" key="4">
    <source>
        <dbReference type="EMBL" id="MBL6234421.1"/>
    </source>
</evidence>
<dbReference type="Proteomes" id="UP000524010">
    <property type="component" value="Unassembled WGS sequence"/>
</dbReference>
<evidence type="ECO:0000313" key="5">
    <source>
        <dbReference type="EMBL" id="OKB72534.1"/>
    </source>
</evidence>
<dbReference type="EMBL" id="AASSGK010000026">
    <property type="protein sequence ID" value="EFG2162557.1"/>
    <property type="molecule type" value="Genomic_DNA"/>
</dbReference>
<evidence type="ECO:0000313" key="12">
    <source>
        <dbReference type="Proteomes" id="UP000615017"/>
    </source>
</evidence>
<reference evidence="4 12" key="5">
    <citation type="submission" date="2021-01" db="EMBL/GenBank/DDBJ databases">
        <title>Genomes of Escherichia coli STEC strains from raw meat-based diets for companion animals.</title>
        <authorList>
            <person name="Stevens M.J.A."/>
            <person name="Stephan R."/>
        </authorList>
    </citation>
    <scope>NUCLEOTIDE SEQUENCE [LARGE SCALE GENOMIC DNA]</scope>
    <source>
        <strain evidence="4 12">LSC1-58</strain>
    </source>
</reference>
<evidence type="ECO:0000313" key="8">
    <source>
        <dbReference type="Proteomes" id="UP000218543"/>
    </source>
</evidence>
<comment type="caution">
    <text evidence="3">The sequence shown here is derived from an EMBL/GenBank/DDBJ whole genome shotgun (WGS) entry which is preliminary data.</text>
</comment>
<reference evidence="5 7" key="1">
    <citation type="submission" date="2016-11" db="EMBL/GenBank/DDBJ databases">
        <title>Draft genome sequences of five Shigatoxin-producing Escherichia coli isolates harboring the new recently described Subtilase cytotoxin allelic variant subAB2-3.</title>
        <authorList>
            <person name="Tasara T."/>
            <person name="Fierz L."/>
            <person name="Klumpp J."/>
            <person name="Schmidt H."/>
            <person name="Stephan R."/>
        </authorList>
    </citation>
    <scope>NUCLEOTIDE SEQUENCE [LARGE SCALE GENOMIC DNA]</scope>
    <source>
        <strain evidence="5 7">453</strain>
    </source>
</reference>
<dbReference type="EMBL" id="AASRHK010000150">
    <property type="protein sequence ID" value="EFF8957146.1"/>
    <property type="molecule type" value="Genomic_DNA"/>
</dbReference>
<dbReference type="EMBL" id="MPGR01000001">
    <property type="protein sequence ID" value="OKB72534.1"/>
    <property type="molecule type" value="Genomic_DNA"/>
</dbReference>
<name>A0A085P7A9_ECOLX</name>
<evidence type="ECO:0000313" key="1">
    <source>
        <dbReference type="EMBL" id="EFF8957146.1"/>
    </source>
</evidence>
<dbReference type="Proteomes" id="UP000615017">
    <property type="component" value="Unassembled WGS sequence"/>
</dbReference>
<dbReference type="Proteomes" id="UP000218543">
    <property type="component" value="Unassembled WGS sequence"/>
</dbReference>
<gene>
    <name evidence="3" type="ORF">A5U30_001319</name>
    <name evidence="5" type="ORF">BMT50_06980</name>
    <name evidence="2" type="ORF">BRV02_003664</name>
    <name evidence="1" type="ORF">BTB68_005247</name>
    <name evidence="6" type="ORF">BTQ06_05605</name>
    <name evidence="4" type="ORF">JNA65_10880</name>
</gene>
<organism evidence="3 11">
    <name type="scientific">Escherichia coli</name>
    <dbReference type="NCBI Taxonomy" id="562"/>
    <lineage>
        <taxon>Bacteria</taxon>
        <taxon>Pseudomonadati</taxon>
        <taxon>Pseudomonadota</taxon>
        <taxon>Gammaproteobacteria</taxon>
        <taxon>Enterobacterales</taxon>
        <taxon>Enterobacteriaceae</taxon>
        <taxon>Escherichia</taxon>
    </lineage>
</organism>
<evidence type="ECO:0000313" key="3">
    <source>
        <dbReference type="EMBL" id="EFM8153732.1"/>
    </source>
</evidence>
<evidence type="ECO:0000313" key="10">
    <source>
        <dbReference type="Proteomes" id="UP000534332"/>
    </source>
</evidence>
<proteinExistence type="predicted"/>
<reference evidence="9 11" key="4">
    <citation type="submission" date="2020-02" db="EMBL/GenBank/DDBJ databases">
        <authorList>
            <consortium name="PulseNet: The National Subtyping Network for Foodborne Disease Surveillance"/>
            <person name="Tarr C.L."/>
            <person name="Trees E."/>
            <person name="Katz L.S."/>
            <person name="Carleton-Romer H.A."/>
            <person name="Stroika S."/>
            <person name="Kucerova Z."/>
            <person name="Roache K.F."/>
            <person name="Sabol A.L."/>
            <person name="Besser J."/>
            <person name="Gerner-Smidt P."/>
        </authorList>
    </citation>
    <scope>NUCLEOTIDE SEQUENCE [LARGE SCALE GENOMIC DNA]</scope>
    <source>
        <strain evidence="3 11">PNUSAE002719</strain>
        <strain evidence="1 9">PNUSAE005278</strain>
    </source>
</reference>
<reference evidence="6 8" key="2">
    <citation type="submission" date="2016-12" db="EMBL/GenBank/DDBJ databases">
        <title>Real-Time Genomic Investigation Underlying the Public Health Response to a Shiga Toxin-Producing Escherichia Coli O26:H11 Outbreak in a Nursery.</title>
        <authorList>
            <person name="Ferdous M."/>
            <person name="Moran-Gilad J."/>
            <person name="Rossen J.W."/>
            <person name="Gdalevich M."/>
        </authorList>
    </citation>
    <scope>NUCLEOTIDE SEQUENCE [LARGE SCALE GENOMIC DNA]</scope>
    <source>
        <strain evidence="6 8">STEC 514-2</strain>
    </source>
</reference>
<dbReference type="Proteomes" id="UP000186595">
    <property type="component" value="Unassembled WGS sequence"/>
</dbReference>
<accession>A0A085P7A9</accession>
<sequence length="95" mass="10540">MATLQELIDLTPEQEKAWKRLVKAVKDFRAAGGKFYSVLDTLSAYNGEHVASIDNDKGYHTARVYMPGIDAPGLTSWADDWHGITLKDGVEVDDD</sequence>
<dbReference type="AlphaFoldDB" id="A0A085P7A9"/>
<evidence type="ECO:0000313" key="6">
    <source>
        <dbReference type="EMBL" id="PAU25339.1"/>
    </source>
</evidence>
<evidence type="ECO:0000313" key="7">
    <source>
        <dbReference type="Proteomes" id="UP000186595"/>
    </source>
</evidence>